<dbReference type="Pfam" id="PF13927">
    <property type="entry name" value="Ig_3"/>
    <property type="match status" value="1"/>
</dbReference>
<dbReference type="InterPro" id="IPR036179">
    <property type="entry name" value="Ig-like_dom_sf"/>
</dbReference>
<evidence type="ECO:0000256" key="9">
    <source>
        <dbReference type="ARBA" id="ARBA00023180"/>
    </source>
</evidence>
<evidence type="ECO:0000256" key="4">
    <source>
        <dbReference type="ARBA" id="ARBA00022729"/>
    </source>
</evidence>
<feature type="transmembrane region" description="Helical" evidence="12">
    <location>
        <begin position="820"/>
        <end position="844"/>
    </location>
</feature>
<keyword evidence="6 12" id="KW-1133">Transmembrane helix</keyword>
<keyword evidence="7 12" id="KW-0472">Membrane</keyword>
<name>A0ABM4QX81_BOSIN</name>
<dbReference type="Pfam" id="PF00047">
    <property type="entry name" value="ig"/>
    <property type="match status" value="1"/>
</dbReference>
<dbReference type="SMART" id="SM00409">
    <property type="entry name" value="IG"/>
    <property type="match status" value="7"/>
</dbReference>
<dbReference type="SUPFAM" id="SSF48726">
    <property type="entry name" value="Immunoglobulin"/>
    <property type="match status" value="8"/>
</dbReference>
<feature type="compositionally biased region" description="Polar residues" evidence="11">
    <location>
        <begin position="867"/>
        <end position="877"/>
    </location>
</feature>
<dbReference type="InterPro" id="IPR003598">
    <property type="entry name" value="Ig_sub2"/>
</dbReference>
<keyword evidence="2" id="KW-1003">Cell membrane</keyword>
<evidence type="ECO:0000259" key="14">
    <source>
        <dbReference type="PROSITE" id="PS50835"/>
    </source>
</evidence>
<dbReference type="Proteomes" id="UP001652663">
    <property type="component" value="Chromosome 18"/>
</dbReference>
<keyword evidence="10" id="KW-0393">Immunoglobulin domain</keyword>
<feature type="region of interest" description="Disordered" evidence="11">
    <location>
        <begin position="921"/>
        <end position="948"/>
    </location>
</feature>
<feature type="signal peptide" evidence="13">
    <location>
        <begin position="1"/>
        <end position="23"/>
    </location>
</feature>
<evidence type="ECO:0000256" key="12">
    <source>
        <dbReference type="SAM" id="Phobius"/>
    </source>
</evidence>
<evidence type="ECO:0000256" key="3">
    <source>
        <dbReference type="ARBA" id="ARBA00022692"/>
    </source>
</evidence>
<accession>A0ABM4QX81</accession>
<evidence type="ECO:0000256" key="1">
    <source>
        <dbReference type="ARBA" id="ARBA00004162"/>
    </source>
</evidence>
<dbReference type="Gene3D" id="2.60.40.10">
    <property type="entry name" value="Immunoglobulins"/>
    <property type="match status" value="8"/>
</dbReference>
<evidence type="ECO:0000256" key="10">
    <source>
        <dbReference type="ARBA" id="ARBA00023319"/>
    </source>
</evidence>
<evidence type="ECO:0000256" key="6">
    <source>
        <dbReference type="ARBA" id="ARBA00022989"/>
    </source>
</evidence>
<feature type="region of interest" description="Disordered" evidence="11">
    <location>
        <begin position="852"/>
        <end position="877"/>
    </location>
</feature>
<dbReference type="SMART" id="SM00408">
    <property type="entry name" value="IGc2"/>
    <property type="match status" value="5"/>
</dbReference>
<evidence type="ECO:0000256" key="11">
    <source>
        <dbReference type="SAM" id="MobiDB-lite"/>
    </source>
</evidence>
<dbReference type="PANTHER" id="PTHR11738">
    <property type="entry name" value="MHC CLASS I NK CELL RECEPTOR"/>
    <property type="match status" value="1"/>
</dbReference>
<reference evidence="16" key="1">
    <citation type="submission" date="2025-08" db="UniProtKB">
        <authorList>
            <consortium name="RefSeq"/>
        </authorList>
    </citation>
    <scope>IDENTIFICATION</scope>
</reference>
<evidence type="ECO:0000256" key="7">
    <source>
        <dbReference type="ARBA" id="ARBA00023136"/>
    </source>
</evidence>
<protein>
    <submittedName>
        <fullName evidence="16">Leukocyte immunoglobulin-like receptor subfamily B member 5</fullName>
    </submittedName>
</protein>
<dbReference type="CDD" id="cd05751">
    <property type="entry name" value="IgC2_D1_LILR_KIR_like"/>
    <property type="match status" value="2"/>
</dbReference>
<evidence type="ECO:0000256" key="2">
    <source>
        <dbReference type="ARBA" id="ARBA00022475"/>
    </source>
</evidence>
<feature type="domain" description="Ig-like" evidence="14">
    <location>
        <begin position="722"/>
        <end position="793"/>
    </location>
</feature>
<keyword evidence="9" id="KW-0325">Glycoprotein</keyword>
<evidence type="ECO:0000256" key="13">
    <source>
        <dbReference type="SAM" id="SignalP"/>
    </source>
</evidence>
<keyword evidence="8" id="KW-1015">Disulfide bond</keyword>
<dbReference type="InterPro" id="IPR007110">
    <property type="entry name" value="Ig-like_dom"/>
</dbReference>
<dbReference type="Pfam" id="PF13895">
    <property type="entry name" value="Ig_2"/>
    <property type="match status" value="3"/>
</dbReference>
<keyword evidence="15" id="KW-1185">Reference proteome</keyword>
<dbReference type="GeneID" id="109572041"/>
<keyword evidence="5" id="KW-0677">Repeat</keyword>
<dbReference type="InterPro" id="IPR003599">
    <property type="entry name" value="Ig_sub"/>
</dbReference>
<evidence type="ECO:0000256" key="5">
    <source>
        <dbReference type="ARBA" id="ARBA00022737"/>
    </source>
</evidence>
<keyword evidence="3 12" id="KW-0812">Transmembrane</keyword>
<evidence type="ECO:0000313" key="15">
    <source>
        <dbReference type="Proteomes" id="UP001652663"/>
    </source>
</evidence>
<feature type="chain" id="PRO_5047433796" evidence="13">
    <location>
        <begin position="24"/>
        <end position="948"/>
    </location>
</feature>
<comment type="subcellular location">
    <subcellularLocation>
        <location evidence="1">Cell membrane</location>
        <topology evidence="1">Single-pass membrane protein</topology>
    </subcellularLocation>
</comment>
<dbReference type="InterPro" id="IPR013151">
    <property type="entry name" value="Immunoglobulin_dom"/>
</dbReference>
<dbReference type="PANTHER" id="PTHR11738:SF179">
    <property type="entry name" value="LEUKOCYTE IMMUNOGLOBULIN-LIKE RECEPTOR SUBFAMILY A MEMBER 5"/>
    <property type="match status" value="1"/>
</dbReference>
<dbReference type="InterPro" id="IPR050412">
    <property type="entry name" value="Ig-like_Receptors_ImmuneReg"/>
</dbReference>
<dbReference type="PROSITE" id="PS50835">
    <property type="entry name" value="IG_LIKE"/>
    <property type="match status" value="2"/>
</dbReference>
<evidence type="ECO:0000313" key="16">
    <source>
        <dbReference type="RefSeq" id="XP_070627911.1"/>
    </source>
</evidence>
<keyword evidence="4 13" id="KW-0732">Signal</keyword>
<evidence type="ECO:0000256" key="8">
    <source>
        <dbReference type="ARBA" id="ARBA00023157"/>
    </source>
</evidence>
<feature type="domain" description="Ig-like" evidence="14">
    <location>
        <begin position="419"/>
        <end position="510"/>
    </location>
</feature>
<gene>
    <name evidence="16" type="primary">LOC109572041</name>
</gene>
<dbReference type="RefSeq" id="XP_070627911.1">
    <property type="nucleotide sequence ID" value="XM_070771810.1"/>
</dbReference>
<feature type="compositionally biased region" description="Pro residues" evidence="11">
    <location>
        <begin position="927"/>
        <end position="938"/>
    </location>
</feature>
<organism evidence="15 16">
    <name type="scientific">Bos indicus</name>
    <name type="common">Zebu</name>
    <dbReference type="NCBI Taxonomy" id="9915"/>
    <lineage>
        <taxon>Eukaryota</taxon>
        <taxon>Metazoa</taxon>
        <taxon>Chordata</taxon>
        <taxon>Craniata</taxon>
        <taxon>Vertebrata</taxon>
        <taxon>Euteleostomi</taxon>
        <taxon>Mammalia</taxon>
        <taxon>Eutheria</taxon>
        <taxon>Laurasiatheria</taxon>
        <taxon>Artiodactyla</taxon>
        <taxon>Ruminantia</taxon>
        <taxon>Pecora</taxon>
        <taxon>Bovidae</taxon>
        <taxon>Bovinae</taxon>
        <taxon>Bos</taxon>
    </lineage>
</organism>
<sequence>MASTLLALLCLGLSVGLRTQVQAGTLPKPTIWAEPGSVVPWGSPVTIWCRGTLGIQEFHLDKEGSPVLLDRQKPLEPRDKARFSIQHMGEDHAGSYRCYYSTPTGWSEPSDPLELVMTGLYGKPRLSALPSPVVTSGGSVTLQCGSHQGFNRFLLTKEGEDKSSWTLAGQRSPDGWTQALFLVGPVTPGHGWRFRCYGFSSVTPRVWSAPSDPLELLVAGTLPKPTIWAEPGSVVSWGSPVTIWCRGTLGIQEFHLDKEGSPVLLDRQKPLEPRDKARFSIQHMGEDHAGSYRCYYSTPTGWSEPSDPLELVVTGLYGKPRLSALPSLVVTLGGSVTLQCGSHQGFNRFLLTKEGEDKSSWTLAGQRSPDGWTQALFLVGPVTPGHGWRFRCYGFSSVTPRVWSAPSDPLELLVAGTLPKPTIWVEPGSVVPSGTPVTIWCQGTLEAQVFHLDKEGTSVPWDRQKPPGPGDKAQLAIPQMMEQHAGSYQCYYSTPTGWSEPSDPLELVVTGSYSKPSLSALPSPVVTLGGSMTLQCGSHQGFNRFLLTKEGEDESSRTLDGQRAPNWQTQALFSVGPVTPGHRWMFRCYGFYRDTPQVWSAPSDPLELLVSGLSGKPSLLTSQGPVITSGQNLTLQCRSDVSYARFALFKEGRQDLPQRPARRPQEGISQADFPLGPVSTVQGGRYRCYGGHGLSSEWSAPSEPLELLVAGEEPAGRLRDRPSLSVRPGPTVAPGENVTLLCQSGERTETFLLFKEGTAHRPLRLLSQDQDGRYQAEFSLSPVTSAHRGTYRCYGSLSTDPYLLSQPSEPLVLVVSGLTWYLSALIGVLVTFVLLLLVLLFLFLHHRGQDRRRKLGAADPGPEDRGPQSSSSPATDSQDQAIYAAMSDTHSEVGLQLDHRAATSEAPQDVTYAQLNHSIVRRGTATPPAPPSGEPPAEPSEYAALAIR</sequence>
<proteinExistence type="predicted"/>
<dbReference type="InterPro" id="IPR013783">
    <property type="entry name" value="Ig-like_fold"/>
</dbReference>